<reference evidence="2 3" key="1">
    <citation type="submission" date="2019-03" db="EMBL/GenBank/DDBJ databases">
        <title>Genomic Encyclopedia of Type Strains, Phase IV (KMG-IV): sequencing the most valuable type-strain genomes for metagenomic binning, comparative biology and taxonomic classification.</title>
        <authorList>
            <person name="Goeker M."/>
        </authorList>
    </citation>
    <scope>NUCLEOTIDE SEQUENCE [LARGE SCALE GENOMIC DNA]</scope>
    <source>
        <strain evidence="2 3">DSM 20467</strain>
    </source>
</reference>
<feature type="domain" description="Peptidase U32 collagenase" evidence="1">
    <location>
        <begin position="390"/>
        <end position="510"/>
    </location>
</feature>
<dbReference type="AlphaFoldDB" id="A0A4R3K5D5"/>
<keyword evidence="2" id="KW-0378">Hydrolase</keyword>
<evidence type="ECO:0000259" key="1">
    <source>
        <dbReference type="Pfam" id="PF12392"/>
    </source>
</evidence>
<dbReference type="GO" id="GO:0008233">
    <property type="term" value="F:peptidase activity"/>
    <property type="evidence" value="ECO:0007669"/>
    <property type="project" value="UniProtKB-KW"/>
</dbReference>
<keyword evidence="2" id="KW-0645">Protease</keyword>
<name>A0A4R3K5D5_9FIRM</name>
<protein>
    <submittedName>
        <fullName evidence="2">Putative protease</fullName>
    </submittedName>
</protein>
<dbReference type="Proteomes" id="UP000295188">
    <property type="component" value="Unassembled WGS sequence"/>
</dbReference>
<accession>A0A4R3K5D5</accession>
<comment type="caution">
    <text evidence="2">The sequence shown here is derived from an EMBL/GenBank/DDBJ whole genome shotgun (WGS) entry which is preliminary data.</text>
</comment>
<dbReference type="GO" id="GO:0006508">
    <property type="term" value="P:proteolysis"/>
    <property type="evidence" value="ECO:0007669"/>
    <property type="project" value="UniProtKB-KW"/>
</dbReference>
<organism evidence="2 3">
    <name type="scientific">Pectinatus cerevisiiphilus</name>
    <dbReference type="NCBI Taxonomy" id="86956"/>
    <lineage>
        <taxon>Bacteria</taxon>
        <taxon>Bacillati</taxon>
        <taxon>Bacillota</taxon>
        <taxon>Negativicutes</taxon>
        <taxon>Selenomonadales</taxon>
        <taxon>Selenomonadaceae</taxon>
        <taxon>Pectinatus</taxon>
    </lineage>
</organism>
<dbReference type="InterPro" id="IPR020988">
    <property type="entry name" value="Pept_U32_collagenase"/>
</dbReference>
<proteinExistence type="predicted"/>
<dbReference type="InterPro" id="IPR001539">
    <property type="entry name" value="Peptidase_U32"/>
</dbReference>
<dbReference type="PANTHER" id="PTHR30217:SF10">
    <property type="entry name" value="23S RRNA 5-HYDROXYCYTIDINE C2501 SYNTHASE"/>
    <property type="match status" value="1"/>
</dbReference>
<dbReference type="RefSeq" id="WP_132550439.1">
    <property type="nucleotide sequence ID" value="NZ_SMAA01000012.1"/>
</dbReference>
<sequence>MVELLAPAGTWEALKAAVESGANAVYLSGKSFGARAFADNFDEESLKKAVTFAHMRNVSIHVTVNTLVDNSELPALANYLIFLYTIGVDAIIVQDLGVAKIAHEIVPDLPLHASTQMSINNLDSVKMLEKLHFSRVVLAREVSLNDIKYICKNAKIEIETFIHGAICVCYSGQCLMSSMIGGRSGNRGRCAQPCRLPYTLMDEKENDLLQNADAGQYLLSPRDMNTLDLVPELIEAGVSSFKIEGRMKKPEYVAVVVNAYRKKIDTYYNKTAFPEKEVKKELSQIFNRDFTTAYLLDRPGRTMISDRKPNNRGLLIGRVQKYNKKTFVADIKLSGDLNIGDKVDFWVKVGGRVNTNVTELKIDGKKVESAHSGDVASIKLPGHVQEHDRIFKILDAKLNEKAKTFFNSSDPVRRIPLDITLTASIGEPVKIDMVDGDQIHCSFTADFIAEKALKRPLTYETTAKQMDRLGSTIYYLRKLECNIADSVMVPMSVLNDIRRQAVDILYKKRLQHFTRQKPKRNTKWEELLLPHQQHKKQTAQLMVAVDNIQKLSAALKGGCDDILFGGDSYHHQNITAAQYTQAAKLCQDTGAAIFLAMPRILRQSETDLTAALFPKLPIDSFAGVYVHSVGQLKEIKDLCDQYNKNLPIWVDYSMNVFNNATIETLKEQDVSGCVLSPELNMQQLKVITNISPVPLEVLVQGNIELMVSEYCIAGSFLGGLHTGSCTAPCTKQKLYLRDRKDEHFPIVTDQFCHMHILNGRELVMLAHVPDLIELGLNRLRIDGRYMSSSKLTETVKLYKEVMHKGKYHKIFQNNLIEKIEGNNFTRGHFFRGILSND</sequence>
<gene>
    <name evidence="2" type="ORF">EDC37_11246</name>
</gene>
<dbReference type="Pfam" id="PF01136">
    <property type="entry name" value="Peptidase_U32"/>
    <property type="match status" value="2"/>
</dbReference>
<dbReference type="PROSITE" id="PS01276">
    <property type="entry name" value="PEPTIDASE_U32"/>
    <property type="match status" value="1"/>
</dbReference>
<keyword evidence="3" id="KW-1185">Reference proteome</keyword>
<dbReference type="PANTHER" id="PTHR30217">
    <property type="entry name" value="PEPTIDASE U32 FAMILY"/>
    <property type="match status" value="1"/>
</dbReference>
<dbReference type="EMBL" id="SMAA01000012">
    <property type="protein sequence ID" value="TCS78006.1"/>
    <property type="molecule type" value="Genomic_DNA"/>
</dbReference>
<dbReference type="OrthoDB" id="9807498at2"/>
<dbReference type="InterPro" id="IPR051454">
    <property type="entry name" value="RNA/ubiquinone_mod_enzymes"/>
</dbReference>
<evidence type="ECO:0000313" key="3">
    <source>
        <dbReference type="Proteomes" id="UP000295188"/>
    </source>
</evidence>
<evidence type="ECO:0000313" key="2">
    <source>
        <dbReference type="EMBL" id="TCS78006.1"/>
    </source>
</evidence>
<dbReference type="Pfam" id="PF12392">
    <property type="entry name" value="DUF3656"/>
    <property type="match status" value="1"/>
</dbReference>